<dbReference type="Proteomes" id="UP000009132">
    <property type="component" value="Segment"/>
</dbReference>
<dbReference type="InterPro" id="IPR043502">
    <property type="entry name" value="DNA/RNA_pol_sf"/>
</dbReference>
<evidence type="ECO:0000313" key="11">
    <source>
        <dbReference type="EMBL" id="ACT66720.1"/>
    </source>
</evidence>
<dbReference type="PROSITE" id="PS50522">
    <property type="entry name" value="RDRP_PHAGE"/>
    <property type="match status" value="1"/>
</dbReference>
<feature type="binding site" evidence="9">
    <location>
        <position position="343"/>
    </location>
    <ligand>
        <name>Mg(2+)</name>
        <dbReference type="ChEBI" id="CHEBI:18420"/>
        <label>2</label>
    </ligand>
</feature>
<evidence type="ECO:0000256" key="3">
    <source>
        <dbReference type="ARBA" id="ARBA00022679"/>
    </source>
</evidence>
<keyword evidence="5" id="KW-0547">Nucleotide-binding</keyword>
<dbReference type="InterPro" id="IPR005093">
    <property type="entry name" value="RNArep_beta"/>
</dbReference>
<dbReference type="SUPFAM" id="SSF56672">
    <property type="entry name" value="DNA/RNA polymerases"/>
    <property type="match status" value="1"/>
</dbReference>
<name>C8YJG9_BPBZ1</name>
<dbReference type="EMBL" id="FJ483837">
    <property type="protein sequence ID" value="ACT66720.1"/>
    <property type="molecule type" value="Genomic_RNA"/>
</dbReference>
<dbReference type="GO" id="GO:0003968">
    <property type="term" value="F:RNA-directed RNA polymerase activity"/>
    <property type="evidence" value="ECO:0007669"/>
    <property type="project" value="UniProtKB-KW"/>
</dbReference>
<evidence type="ECO:0000313" key="12">
    <source>
        <dbReference type="Proteomes" id="UP000009132"/>
    </source>
</evidence>
<dbReference type="InterPro" id="IPR007096">
    <property type="entry name" value="RNA-dir_Rpol_cat_phage"/>
</dbReference>
<evidence type="ECO:0000256" key="8">
    <source>
        <dbReference type="ARBA" id="ARBA00048744"/>
    </source>
</evidence>
<evidence type="ECO:0000256" key="6">
    <source>
        <dbReference type="ARBA" id="ARBA00022953"/>
    </source>
</evidence>
<dbReference type="GO" id="GO:0046872">
    <property type="term" value="F:metal ion binding"/>
    <property type="evidence" value="ECO:0007669"/>
    <property type="project" value="UniProtKB-KW"/>
</dbReference>
<proteinExistence type="predicted"/>
<feature type="binding site" evidence="9">
    <location>
        <position position="260"/>
    </location>
    <ligand>
        <name>Mg(2+)</name>
        <dbReference type="ChEBI" id="CHEBI:18420"/>
        <label>2</label>
    </ligand>
</feature>
<sequence length="532" mass="59731">MFRFTEIEKTLCMDRTRDCAVRFHVYLQSLDMGSSDPHSPDFDGLAYLRDECLTKHPSLGNSNSDARRKELAYAKLMDSDQRCKIQNSNGYDYSHIESSVLSGILKTAQALVANLLTGFESHFLNDCSFSNGASQGFKLRDAAPFKKIAGQATVTAPAYNIAVAAVKTCAPWYAYMQETYGDETRWFRRVYGNGLFSVPKNNKIDRAACKEPDMNMYLQKGAGSFIRKRLRSVGIDLNDQTCNQELARLGSIDGSLATIDLSSASDSVSDRLVWDLLPPHVYSYLARIRSSFTMIDGRLHKWGLFSTMGNGFTFELESMIFWALSKSVMLSMGVTGSLGIYGDDIIVPVECAPTLLKVLSAVNFLPNKKKTFTTGYFRESCGAHFFKGADMKPFYCKRPMETLPDVMLLCNRIRGWQTVGGMSDPRLFPIWKEFADMIPPKFKGGCNLDRDTYLVSPDKPGVTLVRVAKVRSGFNHSFPYGHENGRYVHWLHMGSGEVLETISSARFRCKPNSEWRTQIPLFPQELEACVLS</sequence>
<keyword evidence="3" id="KW-0808">Transferase</keyword>
<organism evidence="11 12">
    <name type="scientific">Escherichia phage BZ13</name>
    <name type="common">Bacteriophage BZ13</name>
    <dbReference type="NCBI Taxonomy" id="329853"/>
    <lineage>
        <taxon>Viruses</taxon>
        <taxon>Riboviria</taxon>
        <taxon>Orthornavirae</taxon>
        <taxon>Lenarviricota</taxon>
        <taxon>Leviviricetes</taxon>
        <taxon>Norzivirales</taxon>
        <taxon>Fiersviridae</taxon>
        <taxon>Emesvirus</taxon>
    </lineage>
</organism>
<comment type="catalytic activity">
    <reaction evidence="8">
        <text>RNA(n) + a ribonucleoside 5'-triphosphate = RNA(n+1) + diphosphate</text>
        <dbReference type="Rhea" id="RHEA:21248"/>
        <dbReference type="Rhea" id="RHEA-COMP:14527"/>
        <dbReference type="Rhea" id="RHEA-COMP:17342"/>
        <dbReference type="ChEBI" id="CHEBI:33019"/>
        <dbReference type="ChEBI" id="CHEBI:61557"/>
        <dbReference type="ChEBI" id="CHEBI:140395"/>
        <dbReference type="EC" id="2.7.7.48"/>
    </reaction>
</comment>
<dbReference type="GO" id="GO:0000166">
    <property type="term" value="F:nucleotide binding"/>
    <property type="evidence" value="ECO:0007669"/>
    <property type="project" value="UniProtKB-KW"/>
</dbReference>
<dbReference type="EC" id="2.7.7.48" evidence="1"/>
<feature type="binding site" evidence="9">
    <location>
        <position position="344"/>
    </location>
    <ligand>
        <name>Mg(2+)</name>
        <dbReference type="ChEBI" id="CHEBI:18420"/>
        <label>2</label>
    </ligand>
</feature>
<keyword evidence="6" id="KW-0693">Viral RNA replication</keyword>
<evidence type="ECO:0000256" key="2">
    <source>
        <dbReference type="ARBA" id="ARBA00022484"/>
    </source>
</evidence>
<evidence type="ECO:0000256" key="7">
    <source>
        <dbReference type="ARBA" id="ARBA00030248"/>
    </source>
</evidence>
<evidence type="ECO:0000256" key="4">
    <source>
        <dbReference type="ARBA" id="ARBA00022695"/>
    </source>
</evidence>
<comment type="cofactor">
    <cofactor evidence="9">
        <name>Mg(2+)</name>
        <dbReference type="ChEBI" id="CHEBI:18420"/>
    </cofactor>
    <text evidence="9">Binds 2 Mg(2+) per subunit.</text>
</comment>
<keyword evidence="2" id="KW-0696">RNA-directed RNA polymerase</keyword>
<organismHost>
    <name type="scientific">Escherichia coli</name>
    <dbReference type="NCBI Taxonomy" id="562"/>
</organismHost>
<evidence type="ECO:0000256" key="5">
    <source>
        <dbReference type="ARBA" id="ARBA00022741"/>
    </source>
</evidence>
<evidence type="ECO:0000259" key="10">
    <source>
        <dbReference type="PROSITE" id="PS50522"/>
    </source>
</evidence>
<evidence type="ECO:0000256" key="9">
    <source>
        <dbReference type="PIRSR" id="PIRSR605093-1"/>
    </source>
</evidence>
<dbReference type="Pfam" id="PF03431">
    <property type="entry name" value="RNA_replicase_B"/>
    <property type="match status" value="1"/>
</dbReference>
<keyword evidence="9" id="KW-0479">Metal-binding</keyword>
<feature type="domain" description="RdRp catalytic" evidence="10">
    <location>
        <begin position="245"/>
        <end position="375"/>
    </location>
</feature>
<protein>
    <recommendedName>
        <fullName evidence="1">RNA-directed RNA polymerase</fullName>
        <ecNumber evidence="1">2.7.7.48</ecNumber>
    </recommendedName>
    <alternativeName>
        <fullName evidence="7">RNA replicase beta chain</fullName>
    </alternativeName>
</protein>
<evidence type="ECO:0000256" key="1">
    <source>
        <dbReference type="ARBA" id="ARBA00012494"/>
    </source>
</evidence>
<accession>C8YJG9</accession>
<reference evidence="11 12" key="1">
    <citation type="journal article" date="2009" name="J. Virol.">
        <title>Gene mapping and phylogenetic analysis of the complete genome from 30 single-stranded RNA male-specific coliphages (family Leviviridae).</title>
        <authorList>
            <person name="Friedman S.D."/>
            <person name="Genthner F.J."/>
            <person name="Gentry J."/>
            <person name="Sobsey M.D."/>
            <person name="Vinje J."/>
        </authorList>
    </citation>
    <scope>NUCLEOTIDE SEQUENCE [LARGE SCALE GENOMIC DNA]</scope>
    <source>
        <strain evidence="11 12">DL10</strain>
    </source>
</reference>
<dbReference type="GO" id="GO:0039694">
    <property type="term" value="P:viral RNA genome replication"/>
    <property type="evidence" value="ECO:0007669"/>
    <property type="project" value="InterPro"/>
</dbReference>
<keyword evidence="9" id="KW-0460">Magnesium</keyword>
<keyword evidence="4" id="KW-0548">Nucleotidyltransferase</keyword>